<protein>
    <submittedName>
        <fullName evidence="2">Uncharacterized protein</fullName>
    </submittedName>
</protein>
<evidence type="ECO:0000313" key="2">
    <source>
        <dbReference type="EMBL" id="AKQ47238.1"/>
    </source>
</evidence>
<name>A0A0H4VPK7_9BACT</name>
<dbReference type="AlphaFoldDB" id="A0A0H4VPK7"/>
<dbReference type="Proteomes" id="UP000036458">
    <property type="component" value="Chromosome"/>
</dbReference>
<proteinExistence type="predicted"/>
<organism evidence="2 3">
    <name type="scientific">Rufibacter radiotolerans</name>
    <dbReference type="NCBI Taxonomy" id="1379910"/>
    <lineage>
        <taxon>Bacteria</taxon>
        <taxon>Pseudomonadati</taxon>
        <taxon>Bacteroidota</taxon>
        <taxon>Cytophagia</taxon>
        <taxon>Cytophagales</taxon>
        <taxon>Hymenobacteraceae</taxon>
        <taxon>Rufibacter</taxon>
    </lineage>
</organism>
<evidence type="ECO:0000256" key="1">
    <source>
        <dbReference type="SAM" id="Phobius"/>
    </source>
</evidence>
<keyword evidence="3" id="KW-1185">Reference proteome</keyword>
<accession>A0A0H4VPK7</accession>
<feature type="transmembrane region" description="Helical" evidence="1">
    <location>
        <begin position="33"/>
        <end position="53"/>
    </location>
</feature>
<dbReference type="RefSeq" id="WP_048922325.1">
    <property type="nucleotide sequence ID" value="NZ_CP010777.1"/>
</dbReference>
<keyword evidence="1" id="KW-0812">Transmembrane</keyword>
<keyword evidence="1" id="KW-0472">Membrane</keyword>
<dbReference type="KEGG" id="ruf:TH63_18875"/>
<gene>
    <name evidence="2" type="ORF">TH63_18875</name>
</gene>
<dbReference type="PATRIC" id="fig|1379910.4.peg.4112"/>
<sequence>MKFIKSMLLLTGLLVLLVVALQVFTGDRLVHPYIWWVLLFFLFITFFTHYITHLGFKHDSENLHAYFYASMGVRMIFSIIAIFVYRYFHEERVVQFVFNFFALYFIYTGFEIYALLSNLRQNSKKQIEEEA</sequence>
<dbReference type="OrthoDB" id="893795at2"/>
<feature type="transmembrane region" description="Helical" evidence="1">
    <location>
        <begin position="65"/>
        <end position="88"/>
    </location>
</feature>
<dbReference type="EMBL" id="CP010777">
    <property type="protein sequence ID" value="AKQ47238.1"/>
    <property type="molecule type" value="Genomic_DNA"/>
</dbReference>
<reference evidence="2 3" key="1">
    <citation type="submission" date="2015-01" db="EMBL/GenBank/DDBJ databases">
        <title>Rufibacter sp./DG31D/ whole genome sequencing.</title>
        <authorList>
            <person name="Kim M.K."/>
            <person name="Srinivasan S."/>
            <person name="Lee J.-J."/>
        </authorList>
    </citation>
    <scope>NUCLEOTIDE SEQUENCE [LARGE SCALE GENOMIC DNA]</scope>
    <source>
        <strain evidence="2 3">DG31D</strain>
    </source>
</reference>
<feature type="transmembrane region" description="Helical" evidence="1">
    <location>
        <begin position="94"/>
        <end position="116"/>
    </location>
</feature>
<evidence type="ECO:0000313" key="3">
    <source>
        <dbReference type="Proteomes" id="UP000036458"/>
    </source>
</evidence>
<keyword evidence="1" id="KW-1133">Transmembrane helix</keyword>
<dbReference type="STRING" id="1379910.TH63_18875"/>